<dbReference type="AlphaFoldDB" id="A0AAD9REY4"/>
<evidence type="ECO:0000313" key="2">
    <source>
        <dbReference type="Proteomes" id="UP001258017"/>
    </source>
</evidence>
<reference evidence="1" key="2">
    <citation type="journal article" date="2023" name="Commun. Biol.">
        <title>Intrasexual cuticular hydrocarbon dimorphism in a wasp sheds light on hydrocarbon biosynthesis genes in Hymenoptera.</title>
        <authorList>
            <person name="Moris V.C."/>
            <person name="Podsiadlowski L."/>
            <person name="Martin S."/>
            <person name="Oeyen J.P."/>
            <person name="Donath A."/>
            <person name="Petersen M."/>
            <person name="Wilbrandt J."/>
            <person name="Misof B."/>
            <person name="Liedtke D."/>
            <person name="Thamm M."/>
            <person name="Scheiner R."/>
            <person name="Schmitt T."/>
            <person name="Niehuis O."/>
        </authorList>
    </citation>
    <scope>NUCLEOTIDE SEQUENCE</scope>
    <source>
        <strain evidence="1">GBR_01_08_01A</strain>
    </source>
</reference>
<reference evidence="1" key="1">
    <citation type="submission" date="2021-08" db="EMBL/GenBank/DDBJ databases">
        <authorList>
            <person name="Misof B."/>
            <person name="Oliver O."/>
            <person name="Podsiadlowski L."/>
            <person name="Donath A."/>
            <person name="Peters R."/>
            <person name="Mayer C."/>
            <person name="Rust J."/>
            <person name="Gunkel S."/>
            <person name="Lesny P."/>
            <person name="Martin S."/>
            <person name="Oeyen J.P."/>
            <person name="Petersen M."/>
            <person name="Panagiotis P."/>
            <person name="Wilbrandt J."/>
            <person name="Tanja T."/>
        </authorList>
    </citation>
    <scope>NUCLEOTIDE SEQUENCE</scope>
    <source>
        <strain evidence="1">GBR_01_08_01A</strain>
        <tissue evidence="1">Thorax + abdomen</tissue>
    </source>
</reference>
<comment type="caution">
    <text evidence="1">The sequence shown here is derived from an EMBL/GenBank/DDBJ whole genome shotgun (WGS) entry which is preliminary data.</text>
</comment>
<organism evidence="1 2">
    <name type="scientific">Odynerus spinipes</name>
    <dbReference type="NCBI Taxonomy" id="1348599"/>
    <lineage>
        <taxon>Eukaryota</taxon>
        <taxon>Metazoa</taxon>
        <taxon>Ecdysozoa</taxon>
        <taxon>Arthropoda</taxon>
        <taxon>Hexapoda</taxon>
        <taxon>Insecta</taxon>
        <taxon>Pterygota</taxon>
        <taxon>Neoptera</taxon>
        <taxon>Endopterygota</taxon>
        <taxon>Hymenoptera</taxon>
        <taxon>Apocrita</taxon>
        <taxon>Aculeata</taxon>
        <taxon>Vespoidea</taxon>
        <taxon>Vespidae</taxon>
        <taxon>Eumeninae</taxon>
        <taxon>Odynerus</taxon>
    </lineage>
</organism>
<name>A0AAD9REY4_9HYME</name>
<evidence type="ECO:0008006" key="3">
    <source>
        <dbReference type="Google" id="ProtNLM"/>
    </source>
</evidence>
<proteinExistence type="predicted"/>
<gene>
    <name evidence="1" type="ORF">KPH14_000975</name>
</gene>
<dbReference type="EMBL" id="JAIFRP010000311">
    <property type="protein sequence ID" value="KAK2578428.1"/>
    <property type="molecule type" value="Genomic_DNA"/>
</dbReference>
<dbReference type="Proteomes" id="UP001258017">
    <property type="component" value="Unassembled WGS sequence"/>
</dbReference>
<keyword evidence="2" id="KW-1185">Reference proteome</keyword>
<evidence type="ECO:0000313" key="1">
    <source>
        <dbReference type="EMBL" id="KAK2578428.1"/>
    </source>
</evidence>
<accession>A0AAD9REY4</accession>
<sequence>MAEHAVLPINKIEPLNNKNYYVWALKVAAVLRNRKLYREVIESQEPARVANEESEAGKKRIIWENKNDEAFSIIILTWSEEQAGQFLGETKAKVVWDELKRR</sequence>
<protein>
    <recommendedName>
        <fullName evidence="3">DUF4219 domain-containing protein</fullName>
    </recommendedName>
</protein>